<proteinExistence type="predicted"/>
<keyword evidence="2" id="KW-1185">Reference proteome</keyword>
<gene>
    <name evidence="1" type="ORF">CLV99_4463</name>
</gene>
<sequence length="47" mass="5429">MIRSCGFTIRILTDLRTSVTAKKNQIATYTCNKQRDTVKNKLQKNNI</sequence>
<name>A0A4R6W7M2_9SPHI</name>
<evidence type="ECO:0000313" key="1">
    <source>
        <dbReference type="EMBL" id="TDQ73411.1"/>
    </source>
</evidence>
<dbReference type="Proteomes" id="UP000295292">
    <property type="component" value="Unassembled WGS sequence"/>
</dbReference>
<protein>
    <submittedName>
        <fullName evidence="1">Uncharacterized protein</fullName>
    </submittedName>
</protein>
<evidence type="ECO:0000313" key="2">
    <source>
        <dbReference type="Proteomes" id="UP000295292"/>
    </source>
</evidence>
<accession>A0A4R6W7M2</accession>
<dbReference type="AlphaFoldDB" id="A0A4R6W7M2"/>
<organism evidence="1 2">
    <name type="scientific">Sphingobacterium yanglingense</name>
    <dbReference type="NCBI Taxonomy" id="1437280"/>
    <lineage>
        <taxon>Bacteria</taxon>
        <taxon>Pseudomonadati</taxon>
        <taxon>Bacteroidota</taxon>
        <taxon>Sphingobacteriia</taxon>
        <taxon>Sphingobacteriales</taxon>
        <taxon>Sphingobacteriaceae</taxon>
        <taxon>Sphingobacterium</taxon>
    </lineage>
</organism>
<reference evidence="1 2" key="1">
    <citation type="submission" date="2019-03" db="EMBL/GenBank/DDBJ databases">
        <title>Genomic Encyclopedia of Archaeal and Bacterial Type Strains, Phase II (KMG-II): from individual species to whole genera.</title>
        <authorList>
            <person name="Goeker M."/>
        </authorList>
    </citation>
    <scope>NUCLEOTIDE SEQUENCE [LARGE SCALE GENOMIC DNA]</scope>
    <source>
        <strain evidence="1 2">DSM 28353</strain>
    </source>
</reference>
<dbReference type="EMBL" id="SNYV01000019">
    <property type="protein sequence ID" value="TDQ73411.1"/>
    <property type="molecule type" value="Genomic_DNA"/>
</dbReference>
<comment type="caution">
    <text evidence="1">The sequence shown here is derived from an EMBL/GenBank/DDBJ whole genome shotgun (WGS) entry which is preliminary data.</text>
</comment>